<dbReference type="InterPro" id="IPR002586">
    <property type="entry name" value="CobQ/CobB/MinD/ParA_Nub-bd_dom"/>
</dbReference>
<organism evidence="2 3">
    <name type="scientific">Sulfodiicoccus acidiphilus</name>
    <dbReference type="NCBI Taxonomy" id="1670455"/>
    <lineage>
        <taxon>Archaea</taxon>
        <taxon>Thermoproteota</taxon>
        <taxon>Thermoprotei</taxon>
        <taxon>Sulfolobales</taxon>
        <taxon>Sulfolobaceae</taxon>
        <taxon>Sulfodiicoccus</taxon>
    </lineage>
</organism>
<evidence type="ECO:0000313" key="2">
    <source>
        <dbReference type="EMBL" id="GGU06127.1"/>
    </source>
</evidence>
<reference evidence="2" key="1">
    <citation type="journal article" date="2014" name="Int. J. Syst. Evol. Microbiol.">
        <title>Complete genome sequence of Corynebacterium casei LMG S-19264T (=DSM 44701T), isolated from a smear-ripened cheese.</title>
        <authorList>
            <consortium name="US DOE Joint Genome Institute (JGI-PGF)"/>
            <person name="Walter F."/>
            <person name="Albersmeier A."/>
            <person name="Kalinowski J."/>
            <person name="Ruckert C."/>
        </authorList>
    </citation>
    <scope>NUCLEOTIDE SEQUENCE</scope>
    <source>
        <strain evidence="2">JCM 31740</strain>
    </source>
</reference>
<accession>A0A830H270</accession>
<evidence type="ECO:0000313" key="3">
    <source>
        <dbReference type="Proteomes" id="UP000616143"/>
    </source>
</evidence>
<dbReference type="InterPro" id="IPR027417">
    <property type="entry name" value="P-loop_NTPase"/>
</dbReference>
<reference evidence="2" key="2">
    <citation type="submission" date="2020-09" db="EMBL/GenBank/DDBJ databases">
        <authorList>
            <person name="Sun Q."/>
            <person name="Ohkuma M."/>
        </authorList>
    </citation>
    <scope>NUCLEOTIDE SEQUENCE</scope>
    <source>
        <strain evidence="2">JCM 31740</strain>
    </source>
</reference>
<dbReference type="Pfam" id="PF01656">
    <property type="entry name" value="CbiA"/>
    <property type="match status" value="1"/>
</dbReference>
<proteinExistence type="predicted"/>
<dbReference type="EMBL" id="BMQS01000047">
    <property type="protein sequence ID" value="GGU06127.1"/>
    <property type="molecule type" value="Genomic_DNA"/>
</dbReference>
<feature type="domain" description="CobQ/CobB/MinD/ParA nucleotide binding" evidence="1">
    <location>
        <begin position="2"/>
        <end position="206"/>
    </location>
</feature>
<gene>
    <name evidence="2" type="ORF">GCM10007116_22760</name>
</gene>
<name>A0A830H270_9CREN</name>
<dbReference type="Gene3D" id="3.40.50.300">
    <property type="entry name" value="P-loop containing nucleotide triphosphate hydrolases"/>
    <property type="match status" value="1"/>
</dbReference>
<dbReference type="Proteomes" id="UP000616143">
    <property type="component" value="Unassembled WGS sequence"/>
</dbReference>
<comment type="caution">
    <text evidence="2">The sequence shown here is derived from an EMBL/GenBank/DDBJ whole genome shotgun (WGS) entry which is preliminary data.</text>
</comment>
<dbReference type="AlphaFoldDB" id="A0A830H270"/>
<dbReference type="SUPFAM" id="SSF52540">
    <property type="entry name" value="P-loop containing nucleoside triphosphate hydrolases"/>
    <property type="match status" value="1"/>
</dbReference>
<sequence length="238" mass="26107">MGKSTLSVALAKLFARSGRRVLLVDRDLIGWSSHLLGLHGGSLIGAAAGREEPFHLTVEEGKGSVTVVRVNPDPPEFGRYFSRASEGRVEELYVGLLRGSEVQVVDNPSNVFFDDPLVRVELRAYLSALPGDRWYRVYVSDPSERGVEATLKYAEALEASAPGGEAGAFVVNMVPPLPEEYAQASSRVGELKFPVRAVVPFDERLYTYGSFWDFGEFPEQVARLGRVLLDMPTTATVE</sequence>
<evidence type="ECO:0000259" key="1">
    <source>
        <dbReference type="Pfam" id="PF01656"/>
    </source>
</evidence>
<protein>
    <recommendedName>
        <fullName evidence="1">CobQ/CobB/MinD/ParA nucleotide binding domain-containing protein</fullName>
    </recommendedName>
</protein>